<sequence>MTKDISENNTADSLESFGAIEITAEDVLDTRKLADKILVNFLGNDRETYPDIWNEDPEKIAAFNRESGLFDDERLYGRERYLD</sequence>
<evidence type="ECO:0000313" key="1">
    <source>
        <dbReference type="EMBL" id="MBS9335930.1"/>
    </source>
</evidence>
<accession>A0ABS5QTT2</accession>
<name>A0ABS5QTT2_9LACO</name>
<gene>
    <name evidence="1" type="ORF">G6R28_01600</name>
</gene>
<comment type="caution">
    <text evidence="1">The sequence shown here is derived from an EMBL/GenBank/DDBJ whole genome shotgun (WGS) entry which is preliminary data.</text>
</comment>
<organism evidence="1 2">
    <name type="scientific">Fructobacillus papyrifericola</name>
    <dbReference type="NCBI Taxonomy" id="2713172"/>
    <lineage>
        <taxon>Bacteria</taxon>
        <taxon>Bacillati</taxon>
        <taxon>Bacillota</taxon>
        <taxon>Bacilli</taxon>
        <taxon>Lactobacillales</taxon>
        <taxon>Lactobacillaceae</taxon>
        <taxon>Fructobacillus</taxon>
    </lineage>
</organism>
<protein>
    <submittedName>
        <fullName evidence="1">Uncharacterized protein</fullName>
    </submittedName>
</protein>
<dbReference type="EMBL" id="JAAMFJ010000001">
    <property type="protein sequence ID" value="MBS9335930.1"/>
    <property type="molecule type" value="Genomic_DNA"/>
</dbReference>
<reference evidence="1 2" key="1">
    <citation type="submission" date="2020-02" db="EMBL/GenBank/DDBJ databases">
        <title>Fructobacillus sp. isolated from paper mulberry of Taiwan.</title>
        <authorList>
            <person name="Lin S.-T."/>
        </authorList>
    </citation>
    <scope>NUCLEOTIDE SEQUENCE [LARGE SCALE GENOMIC DNA]</scope>
    <source>
        <strain evidence="1 2">M1-21</strain>
    </source>
</reference>
<dbReference type="RefSeq" id="WP_213792494.1">
    <property type="nucleotide sequence ID" value="NZ_JAAMFJ010000001.1"/>
</dbReference>
<evidence type="ECO:0000313" key="2">
    <source>
        <dbReference type="Proteomes" id="UP000735205"/>
    </source>
</evidence>
<proteinExistence type="predicted"/>
<keyword evidence="2" id="KW-1185">Reference proteome</keyword>
<dbReference type="Proteomes" id="UP000735205">
    <property type="component" value="Unassembled WGS sequence"/>
</dbReference>